<evidence type="ECO:0000313" key="7">
    <source>
        <dbReference type="EMBL" id="KAF2014193.1"/>
    </source>
</evidence>
<feature type="transmembrane region" description="Helical" evidence="6">
    <location>
        <begin position="194"/>
        <end position="216"/>
    </location>
</feature>
<dbReference type="GeneID" id="54280953"/>
<evidence type="ECO:0000313" key="8">
    <source>
        <dbReference type="Proteomes" id="UP000799778"/>
    </source>
</evidence>
<keyword evidence="3 6" id="KW-0812">Transmembrane</keyword>
<dbReference type="GO" id="GO:0022857">
    <property type="term" value="F:transmembrane transporter activity"/>
    <property type="evidence" value="ECO:0007669"/>
    <property type="project" value="InterPro"/>
</dbReference>
<dbReference type="PANTHER" id="PTHR45649">
    <property type="entry name" value="AMINO-ACID PERMEASE BAT1"/>
    <property type="match status" value="1"/>
</dbReference>
<dbReference type="EMBL" id="ML978070">
    <property type="protein sequence ID" value="KAF2014193.1"/>
    <property type="molecule type" value="Genomic_DNA"/>
</dbReference>
<feature type="transmembrane region" description="Helical" evidence="6">
    <location>
        <begin position="324"/>
        <end position="348"/>
    </location>
</feature>
<feature type="transmembrane region" description="Helical" evidence="6">
    <location>
        <begin position="449"/>
        <end position="468"/>
    </location>
</feature>
<evidence type="ECO:0000256" key="1">
    <source>
        <dbReference type="ARBA" id="ARBA00004141"/>
    </source>
</evidence>
<protein>
    <submittedName>
        <fullName evidence="7">Amino acid transporter</fullName>
    </submittedName>
</protein>
<dbReference type="RefSeq" id="XP_033382532.1">
    <property type="nucleotide sequence ID" value="XM_033523556.1"/>
</dbReference>
<feature type="transmembrane region" description="Helical" evidence="6">
    <location>
        <begin position="480"/>
        <end position="498"/>
    </location>
</feature>
<proteinExistence type="predicted"/>
<accession>A0A6A5XML9</accession>
<feature type="transmembrane region" description="Helical" evidence="6">
    <location>
        <begin position="278"/>
        <end position="304"/>
    </location>
</feature>
<dbReference type="AlphaFoldDB" id="A0A6A5XML9"/>
<keyword evidence="4 6" id="KW-1133">Transmembrane helix</keyword>
<comment type="subcellular location">
    <subcellularLocation>
        <location evidence="1">Membrane</location>
        <topology evidence="1">Multi-pass membrane protein</topology>
    </subcellularLocation>
</comment>
<dbReference type="Proteomes" id="UP000799778">
    <property type="component" value="Unassembled WGS sequence"/>
</dbReference>
<evidence type="ECO:0000256" key="6">
    <source>
        <dbReference type="SAM" id="Phobius"/>
    </source>
</evidence>
<dbReference type="GO" id="GO:0016020">
    <property type="term" value="C:membrane"/>
    <property type="evidence" value="ECO:0007669"/>
    <property type="project" value="UniProtKB-SubCell"/>
</dbReference>
<reference evidence="7" key="1">
    <citation type="journal article" date="2020" name="Stud. Mycol.">
        <title>101 Dothideomycetes genomes: a test case for predicting lifestyles and emergence of pathogens.</title>
        <authorList>
            <person name="Haridas S."/>
            <person name="Albert R."/>
            <person name="Binder M."/>
            <person name="Bloem J."/>
            <person name="Labutti K."/>
            <person name="Salamov A."/>
            <person name="Andreopoulos B."/>
            <person name="Baker S."/>
            <person name="Barry K."/>
            <person name="Bills G."/>
            <person name="Bluhm B."/>
            <person name="Cannon C."/>
            <person name="Castanera R."/>
            <person name="Culley D."/>
            <person name="Daum C."/>
            <person name="Ezra D."/>
            <person name="Gonzalez J."/>
            <person name="Henrissat B."/>
            <person name="Kuo A."/>
            <person name="Liang C."/>
            <person name="Lipzen A."/>
            <person name="Lutzoni F."/>
            <person name="Magnuson J."/>
            <person name="Mondo S."/>
            <person name="Nolan M."/>
            <person name="Ohm R."/>
            <person name="Pangilinan J."/>
            <person name="Park H.-J."/>
            <person name="Ramirez L."/>
            <person name="Alfaro M."/>
            <person name="Sun H."/>
            <person name="Tritt A."/>
            <person name="Yoshinaga Y."/>
            <person name="Zwiers L.-H."/>
            <person name="Turgeon B."/>
            <person name="Goodwin S."/>
            <person name="Spatafora J."/>
            <person name="Crous P."/>
            <person name="Grigoriev I."/>
        </authorList>
    </citation>
    <scope>NUCLEOTIDE SEQUENCE</scope>
    <source>
        <strain evidence="7">CBS 175.79</strain>
    </source>
</reference>
<feature type="transmembrane region" description="Helical" evidence="6">
    <location>
        <begin position="73"/>
        <end position="96"/>
    </location>
</feature>
<evidence type="ECO:0000256" key="5">
    <source>
        <dbReference type="ARBA" id="ARBA00023136"/>
    </source>
</evidence>
<organism evidence="7 8">
    <name type="scientific">Aaosphaeria arxii CBS 175.79</name>
    <dbReference type="NCBI Taxonomy" id="1450172"/>
    <lineage>
        <taxon>Eukaryota</taxon>
        <taxon>Fungi</taxon>
        <taxon>Dikarya</taxon>
        <taxon>Ascomycota</taxon>
        <taxon>Pezizomycotina</taxon>
        <taxon>Dothideomycetes</taxon>
        <taxon>Pleosporomycetidae</taxon>
        <taxon>Pleosporales</taxon>
        <taxon>Pleosporales incertae sedis</taxon>
        <taxon>Aaosphaeria</taxon>
    </lineage>
</organism>
<name>A0A6A5XML9_9PLEO</name>
<gene>
    <name evidence="7" type="ORF">BU24DRAFT_348302</name>
</gene>
<evidence type="ECO:0000256" key="4">
    <source>
        <dbReference type="ARBA" id="ARBA00022989"/>
    </source>
</evidence>
<dbReference type="OrthoDB" id="2417308at2759"/>
<evidence type="ECO:0000256" key="3">
    <source>
        <dbReference type="ARBA" id="ARBA00022692"/>
    </source>
</evidence>
<feature type="transmembrane region" description="Helical" evidence="6">
    <location>
        <begin position="407"/>
        <end position="429"/>
    </location>
</feature>
<dbReference type="PANTHER" id="PTHR45649:SF22">
    <property type="entry name" value="TRANSPORTER, PUTATIVE (EUROFUNG)-RELATED"/>
    <property type="match status" value="1"/>
</dbReference>
<dbReference type="PIRSF" id="PIRSF006060">
    <property type="entry name" value="AA_transporter"/>
    <property type="match status" value="1"/>
</dbReference>
<feature type="transmembrane region" description="Helical" evidence="6">
    <location>
        <begin position="160"/>
        <end position="182"/>
    </location>
</feature>
<dbReference type="Pfam" id="PF13520">
    <property type="entry name" value="AA_permease_2"/>
    <property type="match status" value="1"/>
</dbReference>
<keyword evidence="2" id="KW-0813">Transport</keyword>
<feature type="transmembrane region" description="Helical" evidence="6">
    <location>
        <begin position="117"/>
        <end position="140"/>
    </location>
</feature>
<feature type="transmembrane region" description="Helical" evidence="6">
    <location>
        <begin position="242"/>
        <end position="266"/>
    </location>
</feature>
<sequence length="543" mass="59951">MDHETDSQPPLKRNSFQAVQDARDLADMGHDETLSRKFGLWSMFFLSVSVLGTWSTFAQGLNSGLTSGGPITILWGLVLVFICNICVAVSLAELCSAMPTALGQAYWISRLWPRGRFVSYLCAWINTFGWWTLSASQLAFMTDFILAMKVLYVPDWSTHGWVKFLLYLAITLVVTLFNVVACRRDKILPIFNNFVGICFISLFFIFILALLISVGIKEEYKFQPAKFVFATWINQSGWGDGVTWFIGLVQAAYGLTAFDAAVHLVEEVPSPRTNIPRVMWLSVTLGAVTGFIFMMVCLFSIQSIDDVVNASTGLPFMDLLKGTVGLTGSTVLLALFIFNGMGQAISLVTTASRLTWGVARDGGIPWGGYFGKVNNTWKAPVRALWLQGGIIGLVGVLYTFADTVLEAILGVSTIALTISYAMPILTLLLVGRDKLPSGGPFRLGRFGPVVNWVSVIYCSITTVFFFFPDGPNPSGSDMNYAIAVFGIMLVITCSFWVIRGSKSYLQTDEAEERVIYARRVELVEEQHAMNAKDREARQEHGGL</sequence>
<dbReference type="InterPro" id="IPR002293">
    <property type="entry name" value="AA/rel_permease1"/>
</dbReference>
<feature type="transmembrane region" description="Helical" evidence="6">
    <location>
        <begin position="38"/>
        <end position="61"/>
    </location>
</feature>
<dbReference type="Gene3D" id="1.20.1740.10">
    <property type="entry name" value="Amino acid/polyamine transporter I"/>
    <property type="match status" value="1"/>
</dbReference>
<keyword evidence="8" id="KW-1185">Reference proteome</keyword>
<feature type="transmembrane region" description="Helical" evidence="6">
    <location>
        <begin position="383"/>
        <end position="401"/>
    </location>
</feature>
<keyword evidence="5 6" id="KW-0472">Membrane</keyword>
<evidence type="ECO:0000256" key="2">
    <source>
        <dbReference type="ARBA" id="ARBA00022448"/>
    </source>
</evidence>